<protein>
    <submittedName>
        <fullName evidence="2">Quercetin dioxygenase-like cupin family protein</fullName>
    </submittedName>
</protein>
<dbReference type="Proteomes" id="UP000532010">
    <property type="component" value="Unassembled WGS sequence"/>
</dbReference>
<name>A0A7W4YXC2_9HYPH</name>
<sequence>MTRKGSAFAFDRDIDWDAAGEGIRRKVLTYDTGVMMVRVAFESGAVGAAHSHPHVQCSLVEQGVFDITIDGRTERLRQGDSFLVPPNAVHGAVAIEAGVLLDVFTPMRDDFVAAEA</sequence>
<evidence type="ECO:0000313" key="2">
    <source>
        <dbReference type="EMBL" id="MBB3020360.1"/>
    </source>
</evidence>
<dbReference type="EMBL" id="JACHWB010000004">
    <property type="protein sequence ID" value="MBB3020360.1"/>
    <property type="molecule type" value="Genomic_DNA"/>
</dbReference>
<dbReference type="AlphaFoldDB" id="A0A7W4YXC2"/>
<dbReference type="RefSeq" id="WP_183452273.1">
    <property type="nucleotide sequence ID" value="NZ_JACHWB010000004.1"/>
</dbReference>
<comment type="caution">
    <text evidence="2">The sequence shown here is derived from an EMBL/GenBank/DDBJ whole genome shotgun (WGS) entry which is preliminary data.</text>
</comment>
<dbReference type="SUPFAM" id="SSF51182">
    <property type="entry name" value="RmlC-like cupins"/>
    <property type="match status" value="1"/>
</dbReference>
<evidence type="ECO:0000259" key="1">
    <source>
        <dbReference type="Pfam" id="PF07883"/>
    </source>
</evidence>
<dbReference type="InterPro" id="IPR025499">
    <property type="entry name" value="KdgF"/>
</dbReference>
<dbReference type="InterPro" id="IPR011051">
    <property type="entry name" value="RmlC_Cupin_sf"/>
</dbReference>
<keyword evidence="3" id="KW-1185">Reference proteome</keyword>
<organism evidence="2 3">
    <name type="scientific">Microvirga lupini</name>
    <dbReference type="NCBI Taxonomy" id="420324"/>
    <lineage>
        <taxon>Bacteria</taxon>
        <taxon>Pseudomonadati</taxon>
        <taxon>Pseudomonadota</taxon>
        <taxon>Alphaproteobacteria</taxon>
        <taxon>Hyphomicrobiales</taxon>
        <taxon>Methylobacteriaceae</taxon>
        <taxon>Microvirga</taxon>
    </lineage>
</organism>
<dbReference type="Pfam" id="PF07883">
    <property type="entry name" value="Cupin_2"/>
    <property type="match status" value="1"/>
</dbReference>
<feature type="domain" description="Cupin type-2" evidence="1">
    <location>
        <begin position="38"/>
        <end position="103"/>
    </location>
</feature>
<accession>A0A7W4YXC2</accession>
<proteinExistence type="predicted"/>
<dbReference type="InterPro" id="IPR013096">
    <property type="entry name" value="Cupin_2"/>
</dbReference>
<dbReference type="CDD" id="cd02238">
    <property type="entry name" value="cupin_KdgF"/>
    <property type="match status" value="1"/>
</dbReference>
<dbReference type="PANTHER" id="PTHR40112:SF1">
    <property type="entry name" value="H2HPP ISOMERASE"/>
    <property type="match status" value="1"/>
</dbReference>
<dbReference type="PANTHER" id="PTHR40112">
    <property type="entry name" value="H2HPP ISOMERASE"/>
    <property type="match status" value="1"/>
</dbReference>
<reference evidence="2 3" key="1">
    <citation type="submission" date="2020-08" db="EMBL/GenBank/DDBJ databases">
        <title>The Agave Microbiome: Exploring the role of microbial communities in plant adaptations to desert environments.</title>
        <authorList>
            <person name="Partida-Martinez L.P."/>
        </authorList>
    </citation>
    <scope>NUCLEOTIDE SEQUENCE [LARGE SCALE GENOMIC DNA]</scope>
    <source>
        <strain evidence="2 3">AT3.9</strain>
    </source>
</reference>
<dbReference type="Gene3D" id="2.60.120.10">
    <property type="entry name" value="Jelly Rolls"/>
    <property type="match status" value="1"/>
</dbReference>
<dbReference type="InterPro" id="IPR052535">
    <property type="entry name" value="Bacilysin_H2HPP_isomerase"/>
</dbReference>
<dbReference type="InterPro" id="IPR014710">
    <property type="entry name" value="RmlC-like_jellyroll"/>
</dbReference>
<keyword evidence="2" id="KW-0560">Oxidoreductase</keyword>
<gene>
    <name evidence="2" type="ORF">FHR70_003441</name>
</gene>
<dbReference type="GO" id="GO:0051213">
    <property type="term" value="F:dioxygenase activity"/>
    <property type="evidence" value="ECO:0007669"/>
    <property type="project" value="UniProtKB-KW"/>
</dbReference>
<dbReference type="PIRSF" id="PIRSF029883">
    <property type="entry name" value="KdgF"/>
    <property type="match status" value="1"/>
</dbReference>
<evidence type="ECO:0000313" key="3">
    <source>
        <dbReference type="Proteomes" id="UP000532010"/>
    </source>
</evidence>
<keyword evidence="2" id="KW-0223">Dioxygenase</keyword>